<dbReference type="RefSeq" id="WP_187221741.1">
    <property type="nucleotide sequence ID" value="NZ_JABVED010000010.1"/>
</dbReference>
<evidence type="ECO:0000259" key="12">
    <source>
        <dbReference type="Pfam" id="PF09334"/>
    </source>
</evidence>
<organism evidence="14 15">
    <name type="scientific">Actinokineospora xionganensis</name>
    <dbReference type="NCBI Taxonomy" id="2684470"/>
    <lineage>
        <taxon>Bacteria</taxon>
        <taxon>Bacillati</taxon>
        <taxon>Actinomycetota</taxon>
        <taxon>Actinomycetes</taxon>
        <taxon>Pseudonocardiales</taxon>
        <taxon>Pseudonocardiaceae</taxon>
        <taxon>Actinokineospora</taxon>
    </lineage>
</organism>
<evidence type="ECO:0000256" key="7">
    <source>
        <dbReference type="ARBA" id="ARBA00023146"/>
    </source>
</evidence>
<dbReference type="PANTHER" id="PTHR43740:SF2">
    <property type="entry name" value="LEUCINE--TRNA LIGASE, MITOCHONDRIAL"/>
    <property type="match status" value="1"/>
</dbReference>
<keyword evidence="2 9" id="KW-0963">Cytoplasm</keyword>
<dbReference type="Pfam" id="PF13603">
    <property type="entry name" value="tRNA-synt_1_2"/>
    <property type="match status" value="1"/>
</dbReference>
<comment type="similarity">
    <text evidence="1 9 10">Belongs to the class-I aminoacyl-tRNA synthetase family.</text>
</comment>
<keyword evidence="7 9" id="KW-0030">Aminoacyl-tRNA synthetase</keyword>
<dbReference type="SUPFAM" id="SSF47323">
    <property type="entry name" value="Anticodon-binding domain of a subclass of class I aminoacyl-tRNA synthetases"/>
    <property type="match status" value="1"/>
</dbReference>
<feature type="domain" description="Methionyl/Leucyl tRNA synthetase" evidence="12">
    <location>
        <begin position="63"/>
        <end position="168"/>
    </location>
</feature>
<dbReference type="PRINTS" id="PR00985">
    <property type="entry name" value="TRNASYNTHLEU"/>
</dbReference>
<name>A0ABR7L9W3_9PSEU</name>
<dbReference type="SUPFAM" id="SSF52374">
    <property type="entry name" value="Nucleotidylyl transferase"/>
    <property type="match status" value="1"/>
</dbReference>
<evidence type="ECO:0000256" key="2">
    <source>
        <dbReference type="ARBA" id="ARBA00022490"/>
    </source>
</evidence>
<comment type="catalytic activity">
    <reaction evidence="8 9">
        <text>tRNA(Leu) + L-leucine + ATP = L-leucyl-tRNA(Leu) + AMP + diphosphate</text>
        <dbReference type="Rhea" id="RHEA:11688"/>
        <dbReference type="Rhea" id="RHEA-COMP:9613"/>
        <dbReference type="Rhea" id="RHEA-COMP:9622"/>
        <dbReference type="ChEBI" id="CHEBI:30616"/>
        <dbReference type="ChEBI" id="CHEBI:33019"/>
        <dbReference type="ChEBI" id="CHEBI:57427"/>
        <dbReference type="ChEBI" id="CHEBI:78442"/>
        <dbReference type="ChEBI" id="CHEBI:78494"/>
        <dbReference type="ChEBI" id="CHEBI:456215"/>
        <dbReference type="EC" id="6.1.1.4"/>
    </reaction>
</comment>
<dbReference type="SUPFAM" id="SSF50677">
    <property type="entry name" value="ValRS/IleRS/LeuRS editing domain"/>
    <property type="match status" value="1"/>
</dbReference>
<evidence type="ECO:0000256" key="4">
    <source>
        <dbReference type="ARBA" id="ARBA00022741"/>
    </source>
</evidence>
<sequence>MSPDPQTPSAADAVPSHRYTAELAGRIEKRWQDHWEERGTYHAPNPVGPLKGEVPADKLFVQDMFPYPSGAGLHVGHPLGFIGTDVFARYHRMNGRNVLHTMGFDAFGLPAEQYAVQTGQHPRKTTEDNIQTYLRQIRRLGLGHDERRRISTIDPNYYRWTQWIFLQIFNSWYDADAGRARPIAELEAEFALGKRNTPDGRGWCELTRAEQYAVLNEYRLVYLSDAPVNWVPGLGTVVANEEVTADGRSERGNFPVFRKNLRQWMMRITAYADRLIDDLDRLDWPDKVKAMQRNWIGRSHGARVSFPVGEHVIEVFTTRPDTLFGATYMVLAPEHPLVDVITTAEHVDAVAEYRRVAANKSDLDRQENKQKTGVFTGAHAVNPVDGKEIPVYVADYVLMGYGTGAIMAVPGQDQRDWDFATKFDLPIIRTVQPTEGFDGEAFTGEGPAINSGFLDGLEIDEAKSTIIAWLEEHGHGRGTIQYKLRDWLFSRQRYWGEPFPIVYDEDSQPIALPESMLPVELPEVEDYSPRTFDPMDADTEPSPPLSRAAEWVEVELDLGEGKKKYRRDANTMPNWAGSCWYQLRYVDPTDTERFCEPENEQYWLGPRSDGDPGGVDLYIGGVEHAVLHLLYSRFWQKVLFDLGHVSAEEPYRRLFNQGMIQAYAYVDERGVYVDASKVVERDGKYFFGDQEVKQEYGKMGKSLRNVVTPDEMCETYGADTFRMYEMSMGPMDVSRPWATKDVVGAQRFLQRLWRNIVDEETGEVRVTDAEPDEATLRALHKAIAGVHEDYSNLRYNTAGAKLIELNNHLTKNFTEGCPRVVAEAMVQMLAPLCPHVAEELWSKLGATESLAHGPFPTADERYLVEDTVEYPIQVNGKVRGRITVAAGASQDEVKAAALAEEKVAALVAGGTPRKVIVVPGRLVNIVL</sequence>
<keyword evidence="4 9" id="KW-0547">Nucleotide-binding</keyword>
<dbReference type="InterPro" id="IPR013155">
    <property type="entry name" value="M/V/L/I-tRNA-synth_anticd-bd"/>
</dbReference>
<evidence type="ECO:0000256" key="6">
    <source>
        <dbReference type="ARBA" id="ARBA00022917"/>
    </source>
</evidence>
<dbReference type="Pfam" id="PF09334">
    <property type="entry name" value="tRNA-synt_1g"/>
    <property type="match status" value="1"/>
</dbReference>
<dbReference type="CDD" id="cd07958">
    <property type="entry name" value="Anticodon_Ia_Leu_BEm"/>
    <property type="match status" value="1"/>
</dbReference>
<dbReference type="Gene3D" id="3.40.50.620">
    <property type="entry name" value="HUPs"/>
    <property type="match status" value="3"/>
</dbReference>
<dbReference type="InterPro" id="IPR001412">
    <property type="entry name" value="aa-tRNA-synth_I_CS"/>
</dbReference>
<evidence type="ECO:0000256" key="10">
    <source>
        <dbReference type="RuleBase" id="RU363039"/>
    </source>
</evidence>
<dbReference type="CDD" id="cd00812">
    <property type="entry name" value="LeuRS_core"/>
    <property type="match status" value="1"/>
</dbReference>
<dbReference type="Pfam" id="PF08264">
    <property type="entry name" value="Anticodon_1"/>
    <property type="match status" value="1"/>
</dbReference>
<feature type="binding site" evidence="9">
    <location>
        <position position="701"/>
    </location>
    <ligand>
        <name>ATP</name>
        <dbReference type="ChEBI" id="CHEBI:30616"/>
    </ligand>
</feature>
<feature type="short sequence motif" description="'KMSKS' region" evidence="9">
    <location>
        <begin position="698"/>
        <end position="702"/>
    </location>
</feature>
<dbReference type="HAMAP" id="MF_00049_B">
    <property type="entry name" value="Leu_tRNA_synth_B"/>
    <property type="match status" value="1"/>
</dbReference>
<dbReference type="NCBIfam" id="TIGR00396">
    <property type="entry name" value="leuS_bact"/>
    <property type="match status" value="1"/>
</dbReference>
<evidence type="ECO:0000259" key="13">
    <source>
        <dbReference type="Pfam" id="PF13603"/>
    </source>
</evidence>
<comment type="subcellular location">
    <subcellularLocation>
        <location evidence="9">Cytoplasm</location>
    </subcellularLocation>
</comment>
<dbReference type="EC" id="6.1.1.4" evidence="9"/>
<accession>A0ABR7L9W3</accession>
<protein>
    <recommendedName>
        <fullName evidence="9">Leucine--tRNA ligase</fullName>
        <ecNumber evidence="9">6.1.1.4</ecNumber>
    </recommendedName>
    <alternativeName>
        <fullName evidence="9">Leucyl-tRNA synthetase</fullName>
        <shortName evidence="9">LeuRS</shortName>
    </alternativeName>
</protein>
<reference evidence="14 15" key="1">
    <citation type="submission" date="2020-06" db="EMBL/GenBank/DDBJ databases">
        <title>Actinokineospora xiongansis sp. nov., isolated from soil of Baiyangdian.</title>
        <authorList>
            <person name="Zhang X."/>
        </authorList>
    </citation>
    <scope>NUCLEOTIDE SEQUENCE [LARGE SCALE GENOMIC DNA]</scope>
    <source>
        <strain evidence="14 15">HBU206404</strain>
    </source>
</reference>
<evidence type="ECO:0000256" key="1">
    <source>
        <dbReference type="ARBA" id="ARBA00005594"/>
    </source>
</evidence>
<dbReference type="InterPro" id="IPR009080">
    <property type="entry name" value="tRNAsynth_Ia_anticodon-bd"/>
</dbReference>
<dbReference type="InterPro" id="IPR009008">
    <property type="entry name" value="Val/Leu/Ile-tRNA-synth_edit"/>
</dbReference>
<evidence type="ECO:0000313" key="15">
    <source>
        <dbReference type="Proteomes" id="UP000734823"/>
    </source>
</evidence>
<evidence type="ECO:0000259" key="11">
    <source>
        <dbReference type="Pfam" id="PF08264"/>
    </source>
</evidence>
<evidence type="ECO:0000313" key="14">
    <source>
        <dbReference type="EMBL" id="MBC6449196.1"/>
    </source>
</evidence>
<dbReference type="PANTHER" id="PTHR43740">
    <property type="entry name" value="LEUCYL-TRNA SYNTHETASE"/>
    <property type="match status" value="1"/>
</dbReference>
<dbReference type="InterPro" id="IPR025709">
    <property type="entry name" value="Leu_tRNA-synth_edit"/>
</dbReference>
<comment type="caution">
    <text evidence="14">The sequence shown here is derived from an EMBL/GenBank/DDBJ whole genome shotgun (WGS) entry which is preliminary data.</text>
</comment>
<evidence type="ECO:0000256" key="3">
    <source>
        <dbReference type="ARBA" id="ARBA00022598"/>
    </source>
</evidence>
<gene>
    <name evidence="9" type="primary">leuS</name>
    <name evidence="14" type="ORF">GPZ80_18680</name>
</gene>
<dbReference type="InterPro" id="IPR015413">
    <property type="entry name" value="Methionyl/Leucyl_tRNA_Synth"/>
</dbReference>
<evidence type="ECO:0000256" key="8">
    <source>
        <dbReference type="ARBA" id="ARBA00047469"/>
    </source>
</evidence>
<proteinExistence type="inferred from homology"/>
<keyword evidence="3 9" id="KW-0436">Ligase</keyword>
<dbReference type="PROSITE" id="PS00178">
    <property type="entry name" value="AA_TRNA_LIGASE_I"/>
    <property type="match status" value="1"/>
</dbReference>
<dbReference type="Gene3D" id="3.90.740.10">
    <property type="entry name" value="Valyl/Leucyl/Isoleucyl-tRNA synthetase, editing domain"/>
    <property type="match status" value="1"/>
</dbReference>
<keyword evidence="6 9" id="KW-0648">Protein biosynthesis</keyword>
<comment type="caution">
    <text evidence="9">Lacks conserved residue(s) required for the propagation of feature annotation.</text>
</comment>
<evidence type="ECO:0000256" key="5">
    <source>
        <dbReference type="ARBA" id="ARBA00022840"/>
    </source>
</evidence>
<dbReference type="Proteomes" id="UP000734823">
    <property type="component" value="Unassembled WGS sequence"/>
</dbReference>
<feature type="domain" description="Methionyl/Valyl/Leucyl/Isoleucyl-tRNA synthetase anticodon-binding" evidence="11">
    <location>
        <begin position="773"/>
        <end position="889"/>
    </location>
</feature>
<dbReference type="Gene3D" id="1.10.730.10">
    <property type="entry name" value="Isoleucyl-tRNA Synthetase, Domain 1"/>
    <property type="match status" value="2"/>
</dbReference>
<dbReference type="InterPro" id="IPR014729">
    <property type="entry name" value="Rossmann-like_a/b/a_fold"/>
</dbReference>
<evidence type="ECO:0000256" key="9">
    <source>
        <dbReference type="HAMAP-Rule" id="MF_00049"/>
    </source>
</evidence>
<dbReference type="InterPro" id="IPR002302">
    <property type="entry name" value="Leu-tRNA-ligase"/>
</dbReference>
<keyword evidence="5 9" id="KW-0067">ATP-binding</keyword>
<dbReference type="EMBL" id="JABVED010000010">
    <property type="protein sequence ID" value="MBC6449196.1"/>
    <property type="molecule type" value="Genomic_DNA"/>
</dbReference>
<keyword evidence="15" id="KW-1185">Reference proteome</keyword>
<dbReference type="GO" id="GO:0004823">
    <property type="term" value="F:leucine-tRNA ligase activity"/>
    <property type="evidence" value="ECO:0007669"/>
    <property type="project" value="UniProtKB-EC"/>
</dbReference>
<feature type="domain" description="Leucyl-tRNA synthetase editing" evidence="13">
    <location>
        <begin position="293"/>
        <end position="471"/>
    </location>
</feature>